<dbReference type="EMBL" id="KN880431">
    <property type="protein sequence ID" value="KIY74246.1"/>
    <property type="molecule type" value="Genomic_DNA"/>
</dbReference>
<dbReference type="Proteomes" id="UP000054007">
    <property type="component" value="Unassembled WGS sequence"/>
</dbReference>
<keyword evidence="3" id="KW-1185">Reference proteome</keyword>
<organism evidence="2 3">
    <name type="scientific">Cylindrobasidium torrendii FP15055 ss-10</name>
    <dbReference type="NCBI Taxonomy" id="1314674"/>
    <lineage>
        <taxon>Eukaryota</taxon>
        <taxon>Fungi</taxon>
        <taxon>Dikarya</taxon>
        <taxon>Basidiomycota</taxon>
        <taxon>Agaricomycotina</taxon>
        <taxon>Agaricomycetes</taxon>
        <taxon>Agaricomycetidae</taxon>
        <taxon>Agaricales</taxon>
        <taxon>Marasmiineae</taxon>
        <taxon>Physalacriaceae</taxon>
        <taxon>Cylindrobasidium</taxon>
    </lineage>
</organism>
<reference evidence="2 3" key="1">
    <citation type="journal article" date="2015" name="Fungal Genet. Biol.">
        <title>Evolution of novel wood decay mechanisms in Agaricales revealed by the genome sequences of Fistulina hepatica and Cylindrobasidium torrendii.</title>
        <authorList>
            <person name="Floudas D."/>
            <person name="Held B.W."/>
            <person name="Riley R."/>
            <person name="Nagy L.G."/>
            <person name="Koehler G."/>
            <person name="Ransdell A.S."/>
            <person name="Younus H."/>
            <person name="Chow J."/>
            <person name="Chiniquy J."/>
            <person name="Lipzen A."/>
            <person name="Tritt A."/>
            <person name="Sun H."/>
            <person name="Haridas S."/>
            <person name="LaButti K."/>
            <person name="Ohm R.A."/>
            <person name="Kues U."/>
            <person name="Blanchette R.A."/>
            <person name="Grigoriev I.V."/>
            <person name="Minto R.E."/>
            <person name="Hibbett D.S."/>
        </authorList>
    </citation>
    <scope>NUCLEOTIDE SEQUENCE [LARGE SCALE GENOMIC DNA]</scope>
    <source>
        <strain evidence="2 3">FP15055 ss-10</strain>
    </source>
</reference>
<feature type="compositionally biased region" description="Basic residues" evidence="1">
    <location>
        <begin position="1"/>
        <end position="14"/>
    </location>
</feature>
<evidence type="ECO:0000313" key="3">
    <source>
        <dbReference type="Proteomes" id="UP000054007"/>
    </source>
</evidence>
<name>A0A0D7BX86_9AGAR</name>
<proteinExistence type="predicted"/>
<evidence type="ECO:0000256" key="1">
    <source>
        <dbReference type="SAM" id="MobiDB-lite"/>
    </source>
</evidence>
<feature type="region of interest" description="Disordered" evidence="1">
    <location>
        <begin position="1"/>
        <end position="30"/>
    </location>
</feature>
<gene>
    <name evidence="2" type="ORF">CYLTODRAFT_484576</name>
</gene>
<sequence>MPRSNKKNTKRQPRPKPYSQLKQPSPEEVAEALAAHAKRPTYAGAWVEYPGYIRPTRSSAQISKDVEARGGEYTKEDRADLAVALAHDIWVARGVDVNDLSQEILQPKREYIEFMQTDKPLGDMEVRSIQLELEGHTLEFSFWRNPHLTHRGTCANYLYNHRCTDAPDFKYVVEIHDILEGWVDPKHNNVPSMMHLRVRSLETGEKVAVPHPPKIVLDWVDSDKTDY</sequence>
<accession>A0A0D7BX86</accession>
<dbReference type="AlphaFoldDB" id="A0A0D7BX86"/>
<evidence type="ECO:0000313" key="2">
    <source>
        <dbReference type="EMBL" id="KIY74246.1"/>
    </source>
</evidence>
<protein>
    <submittedName>
        <fullName evidence="2">Uncharacterized protein</fullName>
    </submittedName>
</protein>